<organism evidence="2 3">
    <name type="scientific">Staurois parvus</name>
    <dbReference type="NCBI Taxonomy" id="386267"/>
    <lineage>
        <taxon>Eukaryota</taxon>
        <taxon>Metazoa</taxon>
        <taxon>Chordata</taxon>
        <taxon>Craniata</taxon>
        <taxon>Vertebrata</taxon>
        <taxon>Euteleostomi</taxon>
        <taxon>Amphibia</taxon>
        <taxon>Batrachia</taxon>
        <taxon>Anura</taxon>
        <taxon>Neobatrachia</taxon>
        <taxon>Ranoidea</taxon>
        <taxon>Ranidae</taxon>
        <taxon>Staurois</taxon>
    </lineage>
</organism>
<comment type="caution">
    <text evidence="2">The sequence shown here is derived from an EMBL/GenBank/DDBJ whole genome shotgun (WGS) entry which is preliminary data.</text>
</comment>
<evidence type="ECO:0008006" key="4">
    <source>
        <dbReference type="Google" id="ProtNLM"/>
    </source>
</evidence>
<dbReference type="PANTHER" id="PTHR15907">
    <property type="entry name" value="DUF614 FAMILY PROTEIN-RELATED"/>
    <property type="match status" value="1"/>
</dbReference>
<evidence type="ECO:0000313" key="3">
    <source>
        <dbReference type="Proteomes" id="UP001162483"/>
    </source>
</evidence>
<name>A0ABN9CJG5_9NEOB</name>
<dbReference type="Pfam" id="PF04749">
    <property type="entry name" value="PLAC8"/>
    <property type="match status" value="1"/>
</dbReference>
<protein>
    <recommendedName>
        <fullName evidence="4">Cornifelin</fullName>
    </recommendedName>
</protein>
<reference evidence="2" key="1">
    <citation type="submission" date="2023-05" db="EMBL/GenBank/DDBJ databases">
        <authorList>
            <person name="Stuckert A."/>
        </authorList>
    </citation>
    <scope>NUCLEOTIDE SEQUENCE</scope>
</reference>
<dbReference type="NCBIfam" id="TIGR01571">
    <property type="entry name" value="A_thal_Cys_rich"/>
    <property type="match status" value="1"/>
</dbReference>
<accession>A0ABN9CJG5</accession>
<dbReference type="Proteomes" id="UP001162483">
    <property type="component" value="Unassembled WGS sequence"/>
</dbReference>
<keyword evidence="3" id="KW-1185">Reference proteome</keyword>
<sequence>MAVPVITQQPGYGTYAAMSSTGEWSSQLCDCCEDCGICLFGLCFPTCLACYVADKYGESCCLPFVPGGMTAMRTHMRLTYGIRGTICNDGLLMCFCGWCEVCRMAREIKRYHH</sequence>
<evidence type="ECO:0000313" key="2">
    <source>
        <dbReference type="EMBL" id="CAI9560294.1"/>
    </source>
</evidence>
<dbReference type="EMBL" id="CATNWA010010680">
    <property type="protein sequence ID" value="CAI9560294.1"/>
    <property type="molecule type" value="Genomic_DNA"/>
</dbReference>
<proteinExistence type="inferred from homology"/>
<gene>
    <name evidence="2" type="ORF">SPARVUS_LOCUS5229674</name>
</gene>
<dbReference type="InterPro" id="IPR006461">
    <property type="entry name" value="PLAC_motif_containing"/>
</dbReference>
<comment type="similarity">
    <text evidence="1">Belongs to the cornifelin family.</text>
</comment>
<evidence type="ECO:0000256" key="1">
    <source>
        <dbReference type="ARBA" id="ARBA00009024"/>
    </source>
</evidence>